<proteinExistence type="inferred from homology"/>
<gene>
    <name evidence="10" type="ORF">Acr_14g0010110</name>
</gene>
<dbReference type="InterPro" id="IPR023395">
    <property type="entry name" value="MCP_dom_sf"/>
</dbReference>
<name>A0A7J0FRP0_9ERIC</name>
<keyword evidence="3" id="KW-0813">Transport</keyword>
<feature type="region of interest" description="Disordered" evidence="9">
    <location>
        <begin position="30"/>
        <end position="58"/>
    </location>
</feature>
<dbReference type="PROSITE" id="PS50920">
    <property type="entry name" value="SOLCAR"/>
    <property type="match status" value="3"/>
</dbReference>
<comment type="similarity">
    <text evidence="2">Belongs to the mitochondrial carrier (TC 2.A.29) family.</text>
</comment>
<keyword evidence="7 8" id="KW-0472">Membrane</keyword>
<evidence type="ECO:0000256" key="4">
    <source>
        <dbReference type="ARBA" id="ARBA00022692"/>
    </source>
</evidence>
<evidence type="ECO:0000256" key="5">
    <source>
        <dbReference type="ARBA" id="ARBA00022737"/>
    </source>
</evidence>
<feature type="repeat" description="Solcar" evidence="8">
    <location>
        <begin position="551"/>
        <end position="639"/>
    </location>
</feature>
<evidence type="ECO:0000313" key="10">
    <source>
        <dbReference type="EMBL" id="GFZ01376.1"/>
    </source>
</evidence>
<keyword evidence="11" id="KW-1185">Reference proteome</keyword>
<comment type="caution">
    <text evidence="10">The sequence shown here is derived from an EMBL/GenBank/DDBJ whole genome shotgun (WGS) entry which is preliminary data.</text>
</comment>
<comment type="subcellular location">
    <subcellularLocation>
        <location evidence="1">Membrane</location>
        <topology evidence="1">Multi-pass membrane protein</topology>
    </subcellularLocation>
</comment>
<feature type="compositionally biased region" description="Basic and acidic residues" evidence="9">
    <location>
        <begin position="686"/>
        <end position="698"/>
    </location>
</feature>
<accession>A0A7J0FRP0</accession>
<dbReference type="SUPFAM" id="SSF103506">
    <property type="entry name" value="Mitochondrial carrier"/>
    <property type="match status" value="1"/>
</dbReference>
<feature type="repeat" description="Solcar" evidence="8">
    <location>
        <begin position="457"/>
        <end position="540"/>
    </location>
</feature>
<dbReference type="FunFam" id="1.50.40.10:FF:000080">
    <property type="entry name" value="Mitochondrial substrate carrier protein-like"/>
    <property type="match status" value="1"/>
</dbReference>
<feature type="region of interest" description="Disordered" evidence="9">
    <location>
        <begin position="669"/>
        <end position="698"/>
    </location>
</feature>
<dbReference type="EMBL" id="BJWL01000014">
    <property type="protein sequence ID" value="GFZ01376.1"/>
    <property type="molecule type" value="Genomic_DNA"/>
</dbReference>
<protein>
    <submittedName>
        <fullName evidence="10">Mitochondrial substrate carrier family protein</fullName>
    </submittedName>
</protein>
<dbReference type="InterPro" id="IPR018108">
    <property type="entry name" value="MCP_transmembrane"/>
</dbReference>
<evidence type="ECO:0000313" key="11">
    <source>
        <dbReference type="Proteomes" id="UP000585474"/>
    </source>
</evidence>
<keyword evidence="4 8" id="KW-0812">Transmembrane</keyword>
<dbReference type="AlphaFoldDB" id="A0A7J0FRP0"/>
<dbReference type="FunFam" id="1.50.40.10:FF:000162">
    <property type="entry name" value="Mitochondrial substrate carrier protein-like"/>
    <property type="match status" value="1"/>
</dbReference>
<evidence type="ECO:0000256" key="2">
    <source>
        <dbReference type="ARBA" id="ARBA00006375"/>
    </source>
</evidence>
<evidence type="ECO:0000256" key="3">
    <source>
        <dbReference type="ARBA" id="ARBA00022448"/>
    </source>
</evidence>
<feature type="repeat" description="Solcar" evidence="8">
    <location>
        <begin position="364"/>
        <end position="448"/>
    </location>
</feature>
<dbReference type="Proteomes" id="UP000585474">
    <property type="component" value="Unassembled WGS sequence"/>
</dbReference>
<dbReference type="OrthoDB" id="10253709at2759"/>
<keyword evidence="6" id="KW-1133">Transmembrane helix</keyword>
<evidence type="ECO:0000256" key="8">
    <source>
        <dbReference type="PROSITE-ProRule" id="PRU00282"/>
    </source>
</evidence>
<organism evidence="10 11">
    <name type="scientific">Actinidia rufa</name>
    <dbReference type="NCBI Taxonomy" id="165716"/>
    <lineage>
        <taxon>Eukaryota</taxon>
        <taxon>Viridiplantae</taxon>
        <taxon>Streptophyta</taxon>
        <taxon>Embryophyta</taxon>
        <taxon>Tracheophyta</taxon>
        <taxon>Spermatophyta</taxon>
        <taxon>Magnoliopsida</taxon>
        <taxon>eudicotyledons</taxon>
        <taxon>Gunneridae</taxon>
        <taxon>Pentapetalae</taxon>
        <taxon>asterids</taxon>
        <taxon>Ericales</taxon>
        <taxon>Actinidiaceae</taxon>
        <taxon>Actinidia</taxon>
    </lineage>
</organism>
<keyword evidence="5" id="KW-0677">Repeat</keyword>
<reference evidence="10 11" key="1">
    <citation type="submission" date="2019-07" db="EMBL/GenBank/DDBJ databases">
        <title>De Novo Assembly of kiwifruit Actinidia rufa.</title>
        <authorList>
            <person name="Sugita-Konishi S."/>
            <person name="Sato K."/>
            <person name="Mori E."/>
            <person name="Abe Y."/>
            <person name="Kisaki G."/>
            <person name="Hamano K."/>
            <person name="Suezawa K."/>
            <person name="Otani M."/>
            <person name="Fukuda T."/>
            <person name="Manabe T."/>
            <person name="Gomi K."/>
            <person name="Tabuchi M."/>
            <person name="Akimitsu K."/>
            <person name="Kataoka I."/>
        </authorList>
    </citation>
    <scope>NUCLEOTIDE SEQUENCE [LARGE SCALE GENOMIC DNA]</scope>
    <source>
        <strain evidence="11">cv. Fuchu</strain>
    </source>
</reference>
<dbReference type="Pfam" id="PF00153">
    <property type="entry name" value="Mito_carr"/>
    <property type="match status" value="3"/>
</dbReference>
<evidence type="ECO:0000256" key="1">
    <source>
        <dbReference type="ARBA" id="ARBA00004141"/>
    </source>
</evidence>
<dbReference type="GO" id="GO:0016020">
    <property type="term" value="C:membrane"/>
    <property type="evidence" value="ECO:0007669"/>
    <property type="project" value="UniProtKB-SubCell"/>
</dbReference>
<evidence type="ECO:0000256" key="9">
    <source>
        <dbReference type="SAM" id="MobiDB-lite"/>
    </source>
</evidence>
<dbReference type="Gene3D" id="1.50.40.10">
    <property type="entry name" value="Mitochondrial carrier domain"/>
    <property type="match status" value="2"/>
</dbReference>
<dbReference type="PANTHER" id="PTHR45667">
    <property type="entry name" value="S-ADENOSYLMETHIONINE MITOCHONDRIAL CARRIER PROTEIN"/>
    <property type="match status" value="1"/>
</dbReference>
<sequence length="698" mass="77066">MTRSCQPPRSNKPSIKYKCSPLEGASFELTNFDGKDYTPTSSGSSKQNGKKSEPKSSQILSTSELISAVGWIWDCANRPLAFLRPKTNLSHNDGDFPKDNVLLCSHGKGNDRSSTSAESQHFTNNSMTTGDYLSMVHPNIECLKVSEKISFFEPLSGKSTRSLRGSNSVAGIPNEYWKENSPGTVGVLYDLRNIYEWMNEISLPGRKHQVNSTLINNKKIDECCLFGDKPTNLGNTANPANNLTIERTERRVEITKCKDSLLGQSSTAVENASTTSLCSDYYLEAVQTTEENVDILRTPISRLHADYSIEYLDSHNLAFEECQHKNEDGHLYEDKKDQQSKFVMESKSKIEVCSPNNNKPHFGIAKQEHAFAGALAGIFVSICLHPVDTVKTVIQSCRADQRSINYIVRSIITERGVTGLYRGIASNIASSAPISAVYTFTYETVKGALLPFLPMGYQSFAHCIGGGGASIATSFIFTPSECIKQQMQVGSHYQNCWNAFVGIIKKGGLPSLYAGWGAVLCRNIPHSIIKFYTYESMKQLMLQSLGPNAQPSTLQTLICGGLAGSTAALFTTPFDVVKTRLQTQIPGSIHQYDGVFNTLVEIGQREGLKGLYRGLIPRLIMYVSQGAIFFASYESFKKLFSVEVPPQAYTQTIEHLRKKEDEAPLLTLEGEGTGSLMPEMPKQHRRVDGGCDGEERVL</sequence>
<evidence type="ECO:0000256" key="6">
    <source>
        <dbReference type="ARBA" id="ARBA00022989"/>
    </source>
</evidence>
<evidence type="ECO:0000256" key="7">
    <source>
        <dbReference type="ARBA" id="ARBA00023136"/>
    </source>
</evidence>